<accession>A0A0V0GQN5</accession>
<feature type="non-terminal residue" evidence="1">
    <location>
        <position position="1"/>
    </location>
</feature>
<name>A0A0V0GQN5_SOLCH</name>
<protein>
    <submittedName>
        <fullName evidence="1">Putative ovule protein</fullName>
    </submittedName>
</protein>
<dbReference type="EMBL" id="GEDG01034714">
    <property type="protein sequence ID" value="JAP09595.1"/>
    <property type="molecule type" value="Transcribed_RNA"/>
</dbReference>
<sequence length="96" mass="10944">NTLHAIFLAPKGSVINDIRSATLHKIGDVLYLSILFLYLHLRTPFLSYLTGSINYQIFISPYREPSTTTREGSSNMTHILLLFRTSSASPYSYFLR</sequence>
<evidence type="ECO:0000313" key="1">
    <source>
        <dbReference type="EMBL" id="JAP09595.1"/>
    </source>
</evidence>
<reference evidence="1" key="1">
    <citation type="submission" date="2015-12" db="EMBL/GenBank/DDBJ databases">
        <title>Gene expression during late stages of embryo sac development: a critical building block for successful pollen-pistil interactions.</title>
        <authorList>
            <person name="Liu Y."/>
            <person name="Joly V."/>
            <person name="Sabar M."/>
            <person name="Matton D.P."/>
        </authorList>
    </citation>
    <scope>NUCLEOTIDE SEQUENCE</scope>
</reference>
<organism evidence="1">
    <name type="scientific">Solanum chacoense</name>
    <name type="common">Chaco potato</name>
    <dbReference type="NCBI Taxonomy" id="4108"/>
    <lineage>
        <taxon>Eukaryota</taxon>
        <taxon>Viridiplantae</taxon>
        <taxon>Streptophyta</taxon>
        <taxon>Embryophyta</taxon>
        <taxon>Tracheophyta</taxon>
        <taxon>Spermatophyta</taxon>
        <taxon>Magnoliopsida</taxon>
        <taxon>eudicotyledons</taxon>
        <taxon>Gunneridae</taxon>
        <taxon>Pentapetalae</taxon>
        <taxon>asterids</taxon>
        <taxon>lamiids</taxon>
        <taxon>Solanales</taxon>
        <taxon>Solanaceae</taxon>
        <taxon>Solanoideae</taxon>
        <taxon>Solaneae</taxon>
        <taxon>Solanum</taxon>
    </lineage>
</organism>
<dbReference type="AlphaFoldDB" id="A0A0V0GQN5"/>
<proteinExistence type="predicted"/>